<evidence type="ECO:0000313" key="1">
    <source>
        <dbReference type="EMBL" id="KAI3811883.1"/>
    </source>
</evidence>
<dbReference type="EMBL" id="CM042023">
    <property type="protein sequence ID" value="KAI3811883.1"/>
    <property type="molecule type" value="Genomic_DNA"/>
</dbReference>
<dbReference type="Proteomes" id="UP001056120">
    <property type="component" value="Linkage Group LG06"/>
</dbReference>
<organism evidence="1 2">
    <name type="scientific">Smallanthus sonchifolius</name>
    <dbReference type="NCBI Taxonomy" id="185202"/>
    <lineage>
        <taxon>Eukaryota</taxon>
        <taxon>Viridiplantae</taxon>
        <taxon>Streptophyta</taxon>
        <taxon>Embryophyta</taxon>
        <taxon>Tracheophyta</taxon>
        <taxon>Spermatophyta</taxon>
        <taxon>Magnoliopsida</taxon>
        <taxon>eudicotyledons</taxon>
        <taxon>Gunneridae</taxon>
        <taxon>Pentapetalae</taxon>
        <taxon>asterids</taxon>
        <taxon>campanulids</taxon>
        <taxon>Asterales</taxon>
        <taxon>Asteraceae</taxon>
        <taxon>Asteroideae</taxon>
        <taxon>Heliantheae alliance</taxon>
        <taxon>Millerieae</taxon>
        <taxon>Smallanthus</taxon>
    </lineage>
</organism>
<sequence>MIHIHWTGVLINMKHSTTELAHRISRALINASSNPPRTWTPLLEQTLHGIGCRHSLNSTLVSRVIDPFLIHHHSLALGFFHWASQQPGFTHTSLSYQSILKSLSISRQFTAIHTLMKQINTLKIQLHASVYCSVIASHIAAQKPLHAFKVYTDLRPHIGAHTTNSLLASLSSAGNMGHAHQLFDDMISRGVRLSTLGFGVFLWRLCATAELDKTLSLLDHVRKQDWGVNGSIVALLVVHGLGLASRAQEAMYMLDVLRKRDCKPDFMAYRVVAEALRATGNVLHVEQVLKMKRKLGVAPRSSDYRDFTFQLISERLTCEAKDLGEVIVTGNFPIEDDVLNALIGSVSTDNPCSALMFFNFLIEKQRFPTLLTFSNLGRNLCKHGKLDELLQVSKILSANEYFVDVQRYNVMVSCFCKAGKVREAYQVLQEMKKKGLGPDISSYNYVMEACCKEDMIRPANRLWDEMFANGCEPNLTTYNILITKFSEIGQMIEAHRLFCHMLERGVQPDATTYDFLIKGFCKENQLETAIQVFKKSFEQDSEIAKTILEKFILYLCKEGELIGASNLVHDNISTIGESKSNMMLLKRLADAGKVSVAIEHMRKVGVPLLHDLRSELFSSLSSSSKPQLILEMIQVIENHVTAPPCPFAHPSKKHSHVFVFTHSKSIHNSLTHALLPPNRVMDSRFLFVFWLLLSIHQLHASKHSIPIITVVGVVYCDACHNNSFSTHSYFLPGAEVRVDCKFKAASPRTAEQITFSVNRTTNRNGVYKLDIPSVDGINCAKEAAVVNTCRASLIKSTSPACNVPAFTATSNEFSVKSKQANLCIYTMYALSFRPSKKDPAICGTGK</sequence>
<evidence type="ECO:0000313" key="2">
    <source>
        <dbReference type="Proteomes" id="UP001056120"/>
    </source>
</evidence>
<reference evidence="2" key="1">
    <citation type="journal article" date="2022" name="Mol. Ecol. Resour.">
        <title>The genomes of chicory, endive, great burdock and yacon provide insights into Asteraceae palaeo-polyploidization history and plant inulin production.</title>
        <authorList>
            <person name="Fan W."/>
            <person name="Wang S."/>
            <person name="Wang H."/>
            <person name="Wang A."/>
            <person name="Jiang F."/>
            <person name="Liu H."/>
            <person name="Zhao H."/>
            <person name="Xu D."/>
            <person name="Zhang Y."/>
        </authorList>
    </citation>
    <scope>NUCLEOTIDE SEQUENCE [LARGE SCALE GENOMIC DNA]</scope>
    <source>
        <strain evidence="2">cv. Yunnan</strain>
    </source>
</reference>
<protein>
    <submittedName>
        <fullName evidence="1">Uncharacterized protein</fullName>
    </submittedName>
</protein>
<comment type="caution">
    <text evidence="1">The sequence shown here is derived from an EMBL/GenBank/DDBJ whole genome shotgun (WGS) entry which is preliminary data.</text>
</comment>
<keyword evidence="2" id="KW-1185">Reference proteome</keyword>
<name>A0ACB9IUH4_9ASTR</name>
<proteinExistence type="predicted"/>
<accession>A0ACB9IUH4</accession>
<gene>
    <name evidence="1" type="ORF">L1987_16579</name>
</gene>
<reference evidence="1 2" key="2">
    <citation type="journal article" date="2022" name="Mol. Ecol. Resour.">
        <title>The genomes of chicory, endive, great burdock and yacon provide insights into Asteraceae paleo-polyploidization history and plant inulin production.</title>
        <authorList>
            <person name="Fan W."/>
            <person name="Wang S."/>
            <person name="Wang H."/>
            <person name="Wang A."/>
            <person name="Jiang F."/>
            <person name="Liu H."/>
            <person name="Zhao H."/>
            <person name="Xu D."/>
            <person name="Zhang Y."/>
        </authorList>
    </citation>
    <scope>NUCLEOTIDE SEQUENCE [LARGE SCALE GENOMIC DNA]</scope>
    <source>
        <strain evidence="2">cv. Yunnan</strain>
        <tissue evidence="1">Leaves</tissue>
    </source>
</reference>